<name>A0A2U1MHA2_ARTAN</name>
<reference evidence="1 2" key="1">
    <citation type="journal article" date="2018" name="Mol. Plant">
        <title>The genome of Artemisia annua provides insight into the evolution of Asteraceae family and artemisinin biosynthesis.</title>
        <authorList>
            <person name="Shen Q."/>
            <person name="Zhang L."/>
            <person name="Liao Z."/>
            <person name="Wang S."/>
            <person name="Yan T."/>
            <person name="Shi P."/>
            <person name="Liu M."/>
            <person name="Fu X."/>
            <person name="Pan Q."/>
            <person name="Wang Y."/>
            <person name="Lv Z."/>
            <person name="Lu X."/>
            <person name="Zhang F."/>
            <person name="Jiang W."/>
            <person name="Ma Y."/>
            <person name="Chen M."/>
            <person name="Hao X."/>
            <person name="Li L."/>
            <person name="Tang Y."/>
            <person name="Lv G."/>
            <person name="Zhou Y."/>
            <person name="Sun X."/>
            <person name="Brodelius P.E."/>
            <person name="Rose J.K.C."/>
            <person name="Tang K."/>
        </authorList>
    </citation>
    <scope>NUCLEOTIDE SEQUENCE [LARGE SCALE GENOMIC DNA]</scope>
    <source>
        <strain evidence="2">cv. Huhao1</strain>
        <tissue evidence="1">Leaf</tissue>
    </source>
</reference>
<keyword evidence="2" id="KW-1185">Reference proteome</keyword>
<dbReference type="PANTHER" id="PTHR32002:SF35">
    <property type="entry name" value="PROTEIN NLP6"/>
    <property type="match status" value="1"/>
</dbReference>
<dbReference type="Proteomes" id="UP000245207">
    <property type="component" value="Unassembled WGS sequence"/>
</dbReference>
<organism evidence="1 2">
    <name type="scientific">Artemisia annua</name>
    <name type="common">Sweet wormwood</name>
    <dbReference type="NCBI Taxonomy" id="35608"/>
    <lineage>
        <taxon>Eukaryota</taxon>
        <taxon>Viridiplantae</taxon>
        <taxon>Streptophyta</taxon>
        <taxon>Embryophyta</taxon>
        <taxon>Tracheophyta</taxon>
        <taxon>Spermatophyta</taxon>
        <taxon>Magnoliopsida</taxon>
        <taxon>eudicotyledons</taxon>
        <taxon>Gunneridae</taxon>
        <taxon>Pentapetalae</taxon>
        <taxon>asterids</taxon>
        <taxon>campanulids</taxon>
        <taxon>Asterales</taxon>
        <taxon>Asteraceae</taxon>
        <taxon>Asteroideae</taxon>
        <taxon>Anthemideae</taxon>
        <taxon>Artemisiinae</taxon>
        <taxon>Artemisia</taxon>
    </lineage>
</organism>
<proteinExistence type="predicted"/>
<dbReference type="AlphaFoldDB" id="A0A2U1MHA2"/>
<dbReference type="EMBL" id="PKPP01005304">
    <property type="protein sequence ID" value="PWA60645.1"/>
    <property type="molecule type" value="Genomic_DNA"/>
</dbReference>
<comment type="caution">
    <text evidence="1">The sequence shown here is derived from an EMBL/GenBank/DDBJ whole genome shotgun (WGS) entry which is preliminary data.</text>
</comment>
<dbReference type="PANTHER" id="PTHR32002">
    <property type="entry name" value="PROTEIN NLP8"/>
    <property type="match status" value="1"/>
</dbReference>
<gene>
    <name evidence="1" type="ORF">CTI12_AA380480</name>
</gene>
<dbReference type="GO" id="GO:0003700">
    <property type="term" value="F:DNA-binding transcription factor activity"/>
    <property type="evidence" value="ECO:0007669"/>
    <property type="project" value="InterPro"/>
</dbReference>
<dbReference type="InterPro" id="IPR045012">
    <property type="entry name" value="NLP"/>
</dbReference>
<sequence length="284" mass="32411">MAEIFDNDGVFVYELEPAFAACLDNLNLNVSPDDIRNRVKKIFQYFNFFWECNAVVHSKDIGCSLTLVDQIFVSTNDNRLLEEYRMKCLVKNYSFIGRKKNEGNFIGVKTKVENWFAGRAAQTGVADHRTRHAVLNHGNQYADEALGLGQLVVPVYYHSSSGLKLVGIIELVTTQPKESYVRDFNQIQNLLKMANLTSTYMGKTIKVKYGHKGIVKFTLPFSAKLPDLEKQVTMRFTELKSKTFCIKYEDSRYTCNNQNLEFCLNNSISNGTTAIRMFADVARK</sequence>
<accession>A0A2U1MHA2</accession>
<evidence type="ECO:0000313" key="1">
    <source>
        <dbReference type="EMBL" id="PWA60645.1"/>
    </source>
</evidence>
<evidence type="ECO:0000313" key="2">
    <source>
        <dbReference type="Proteomes" id="UP000245207"/>
    </source>
</evidence>
<protein>
    <submittedName>
        <fullName evidence="1">PB1 domain-containing protein</fullName>
    </submittedName>
</protein>